<evidence type="ECO:0000256" key="3">
    <source>
        <dbReference type="ARBA" id="ARBA00010345"/>
    </source>
</evidence>
<reference evidence="12" key="1">
    <citation type="journal article" date="2023" name="Mol. Phylogenet. Evol.">
        <title>Genome-scale phylogeny and comparative genomics of the fungal order Sordariales.</title>
        <authorList>
            <person name="Hensen N."/>
            <person name="Bonometti L."/>
            <person name="Westerberg I."/>
            <person name="Brannstrom I.O."/>
            <person name="Guillou S."/>
            <person name="Cros-Aarteil S."/>
            <person name="Calhoun S."/>
            <person name="Haridas S."/>
            <person name="Kuo A."/>
            <person name="Mondo S."/>
            <person name="Pangilinan J."/>
            <person name="Riley R."/>
            <person name="LaButti K."/>
            <person name="Andreopoulos B."/>
            <person name="Lipzen A."/>
            <person name="Chen C."/>
            <person name="Yan M."/>
            <person name="Daum C."/>
            <person name="Ng V."/>
            <person name="Clum A."/>
            <person name="Steindorff A."/>
            <person name="Ohm R.A."/>
            <person name="Martin F."/>
            <person name="Silar P."/>
            <person name="Natvig D.O."/>
            <person name="Lalanne C."/>
            <person name="Gautier V."/>
            <person name="Ament-Velasquez S.L."/>
            <person name="Kruys A."/>
            <person name="Hutchinson M.I."/>
            <person name="Powell A.J."/>
            <person name="Barry K."/>
            <person name="Miller A.N."/>
            <person name="Grigoriev I.V."/>
            <person name="Debuchy R."/>
            <person name="Gladieux P."/>
            <person name="Hiltunen Thoren M."/>
            <person name="Johannesson H."/>
        </authorList>
    </citation>
    <scope>NUCLEOTIDE SEQUENCE</scope>
    <source>
        <strain evidence="12">CBS 141.50</strain>
    </source>
</reference>
<evidence type="ECO:0000313" key="12">
    <source>
        <dbReference type="EMBL" id="KAK4143847.1"/>
    </source>
</evidence>
<evidence type="ECO:0000256" key="6">
    <source>
        <dbReference type="ARBA" id="ARBA00022692"/>
    </source>
</evidence>
<dbReference type="GO" id="GO:0000030">
    <property type="term" value="F:mannosyltransferase activity"/>
    <property type="evidence" value="ECO:0007669"/>
    <property type="project" value="TreeGrafter"/>
</dbReference>
<keyword evidence="9" id="KW-0472">Membrane</keyword>
<dbReference type="Proteomes" id="UP001302676">
    <property type="component" value="Unassembled WGS sequence"/>
</dbReference>
<keyword evidence="8" id="KW-1133">Transmembrane helix</keyword>
<dbReference type="SMART" id="SM00780">
    <property type="entry name" value="PIG-X"/>
    <property type="match status" value="1"/>
</dbReference>
<dbReference type="GO" id="GO:1990529">
    <property type="term" value="C:glycosylphosphatidylinositol-mannosyltransferase I complex"/>
    <property type="evidence" value="ECO:0007669"/>
    <property type="project" value="TreeGrafter"/>
</dbReference>
<dbReference type="AlphaFoldDB" id="A0AAN6V2X9"/>
<keyword evidence="5 11" id="KW-0337">GPI-anchor biosynthesis</keyword>
<dbReference type="EMBL" id="MU853582">
    <property type="protein sequence ID" value="KAK4143847.1"/>
    <property type="molecule type" value="Genomic_DNA"/>
</dbReference>
<dbReference type="PANTHER" id="PTHR28533">
    <property type="entry name" value="PROTEIN PBN1"/>
    <property type="match status" value="1"/>
</dbReference>
<dbReference type="GeneID" id="87820374"/>
<dbReference type="GO" id="GO:0005789">
    <property type="term" value="C:endoplasmic reticulum membrane"/>
    <property type="evidence" value="ECO:0007669"/>
    <property type="project" value="UniProtKB-SubCell"/>
</dbReference>
<evidence type="ECO:0000256" key="11">
    <source>
        <dbReference type="RuleBase" id="RU366056"/>
    </source>
</evidence>
<comment type="caution">
    <text evidence="12">The sequence shown here is derived from an EMBL/GenBank/DDBJ whole genome shotgun (WGS) entry which is preliminary data.</text>
</comment>
<dbReference type="InterPro" id="IPR013233">
    <property type="entry name" value="PIG-X/PBN1"/>
</dbReference>
<keyword evidence="6" id="KW-0812">Transmembrane</keyword>
<evidence type="ECO:0000256" key="9">
    <source>
        <dbReference type="ARBA" id="ARBA00023136"/>
    </source>
</evidence>
<evidence type="ECO:0000256" key="10">
    <source>
        <dbReference type="ARBA" id="ARBA00023180"/>
    </source>
</evidence>
<evidence type="ECO:0000256" key="8">
    <source>
        <dbReference type="ARBA" id="ARBA00022989"/>
    </source>
</evidence>
<proteinExistence type="inferred from homology"/>
<dbReference type="InterPro" id="IPR042322">
    <property type="entry name" value="Pbn1"/>
</dbReference>
<evidence type="ECO:0000256" key="4">
    <source>
        <dbReference type="ARBA" id="ARBA00020410"/>
    </source>
</evidence>
<dbReference type="PANTHER" id="PTHR28533:SF1">
    <property type="entry name" value="PROTEIN PBN1"/>
    <property type="match status" value="1"/>
</dbReference>
<dbReference type="GO" id="GO:0006506">
    <property type="term" value="P:GPI anchor biosynthetic process"/>
    <property type="evidence" value="ECO:0007669"/>
    <property type="project" value="UniProtKB-KW"/>
</dbReference>
<gene>
    <name evidence="12" type="ORF">C8A04DRAFT_37081</name>
</gene>
<comment type="similarity">
    <text evidence="3 11">Belongs to the PIGX family.</text>
</comment>
<sequence length="525" mass="57138">MRERITFIQKLGDSLEPSALTVDSRSGTINGPEIRAVREDRLTLAHPELPHELQTLTAGARDLHIRWVSTDAYGVVSPLLARLPPGFHLFYAPARAGADDLSSNELCLALGDIFGGISCTSLTESFTSLGDDSFQYYQGLDSLSQFIRYAKHRLCSPTDTSCSTRLDALSGAGSLDISWEAARNLLQITALWPYERQQIHATAQPPRRTEVGILSTDKPKTLEAHEIGISGLLTVLGQDSKPSPTMFTFPSRHRDAESAFSAGFLNPTGLHPTLQLRLTSTHPPPFSPSGDNNDDNDYTTAACHPYAYLTLPRGIFADKYQLSDPLFLASKNLSTLRHTTQPVDLEGPEYVLPQWGSAILLQLADPSLVPSLSSGSEWTAEIPLHLRYLAPSAGAGGYSAVSMPYPAVFWACEPGEDERESAAEKFPPMNPFEKTHLGYDELFAAGTVFWHVEPQPAVTASSPSLVNEVRVPVLDLDRAEWVGAGTTAAVVIGFAWVVWRLAGVWKSGGGNVVGETREAKQKKTQ</sequence>
<reference evidence="12" key="2">
    <citation type="submission" date="2023-05" db="EMBL/GenBank/DDBJ databases">
        <authorList>
            <consortium name="Lawrence Berkeley National Laboratory"/>
            <person name="Steindorff A."/>
            <person name="Hensen N."/>
            <person name="Bonometti L."/>
            <person name="Westerberg I."/>
            <person name="Brannstrom I.O."/>
            <person name="Guillou S."/>
            <person name="Cros-Aarteil S."/>
            <person name="Calhoun S."/>
            <person name="Haridas S."/>
            <person name="Kuo A."/>
            <person name="Mondo S."/>
            <person name="Pangilinan J."/>
            <person name="Riley R."/>
            <person name="Labutti K."/>
            <person name="Andreopoulos B."/>
            <person name="Lipzen A."/>
            <person name="Chen C."/>
            <person name="Yanf M."/>
            <person name="Daum C."/>
            <person name="Ng V."/>
            <person name="Clum A."/>
            <person name="Ohm R."/>
            <person name="Martin F."/>
            <person name="Silar P."/>
            <person name="Natvig D."/>
            <person name="Lalanne C."/>
            <person name="Gautier V."/>
            <person name="Ament-Velasquez S.L."/>
            <person name="Kruys A."/>
            <person name="Hutchinson M.I."/>
            <person name="Powell A.J."/>
            <person name="Barry K."/>
            <person name="Miller A.N."/>
            <person name="Grigoriev I.V."/>
            <person name="Debuchy R."/>
            <person name="Gladieux P."/>
            <person name="Thoren M.H."/>
            <person name="Johannesson H."/>
        </authorList>
    </citation>
    <scope>NUCLEOTIDE SEQUENCE</scope>
    <source>
        <strain evidence="12">CBS 141.50</strain>
    </source>
</reference>
<keyword evidence="13" id="KW-1185">Reference proteome</keyword>
<dbReference type="RefSeq" id="XP_062637218.1">
    <property type="nucleotide sequence ID" value="XM_062783761.1"/>
</dbReference>
<evidence type="ECO:0000256" key="7">
    <source>
        <dbReference type="ARBA" id="ARBA00022824"/>
    </source>
</evidence>
<organism evidence="12 13">
    <name type="scientific">Dichotomopilus funicola</name>
    <dbReference type="NCBI Taxonomy" id="1934379"/>
    <lineage>
        <taxon>Eukaryota</taxon>
        <taxon>Fungi</taxon>
        <taxon>Dikarya</taxon>
        <taxon>Ascomycota</taxon>
        <taxon>Pezizomycotina</taxon>
        <taxon>Sordariomycetes</taxon>
        <taxon>Sordariomycetidae</taxon>
        <taxon>Sordariales</taxon>
        <taxon>Chaetomiaceae</taxon>
        <taxon>Dichotomopilus</taxon>
    </lineage>
</organism>
<comment type="pathway">
    <text evidence="2 11">Glycolipid biosynthesis; glycosylphosphatidylinositol-anchor biosynthesis.</text>
</comment>
<protein>
    <recommendedName>
        <fullName evidence="4 11">Protein PBN1</fullName>
    </recommendedName>
</protein>
<accession>A0AAN6V2X9</accession>
<evidence type="ECO:0000313" key="13">
    <source>
        <dbReference type="Proteomes" id="UP001302676"/>
    </source>
</evidence>
<evidence type="ECO:0000256" key="5">
    <source>
        <dbReference type="ARBA" id="ARBA00022502"/>
    </source>
</evidence>
<evidence type="ECO:0000256" key="2">
    <source>
        <dbReference type="ARBA" id="ARBA00004687"/>
    </source>
</evidence>
<dbReference type="Pfam" id="PF08320">
    <property type="entry name" value="PIG-X"/>
    <property type="match status" value="1"/>
</dbReference>
<evidence type="ECO:0000256" key="1">
    <source>
        <dbReference type="ARBA" id="ARBA00004643"/>
    </source>
</evidence>
<comment type="function">
    <text evidence="11">Required for proper folding and/or the stability of a subset of proteins in the endoplasmic reticulum. Component of glycosylphosphatidylinositol-mannosyltransferase 1 which transfers the first of the 4 mannoses in the GPI-anchor precursors during GPI-anchor biosynthesis. Probably acts by stabilizing the mannosyltransferase GPI14.</text>
</comment>
<keyword evidence="7 11" id="KW-0256">Endoplasmic reticulum</keyword>
<keyword evidence="10" id="KW-0325">Glycoprotein</keyword>
<comment type="subcellular location">
    <subcellularLocation>
        <location evidence="11">Endoplasmic reticulum membrane</location>
        <topology evidence="11">Single-pass membrane protein</topology>
    </subcellularLocation>
    <subcellularLocation>
        <location evidence="1">Endoplasmic reticulum membrane</location>
        <topology evidence="1">Single-pass type III membrane protein</topology>
    </subcellularLocation>
</comment>
<name>A0AAN6V2X9_9PEZI</name>